<dbReference type="AlphaFoldDB" id="A0A811UT51"/>
<comment type="caution">
    <text evidence="1">The sequence shown here is derived from an EMBL/GenBank/DDBJ whole genome shotgun (WGS) entry which is preliminary data.</text>
</comment>
<sequence length="64" mass="7442">MYTEALIIIEEFCILISDECAASFWRARTLSPSSDAQREQQFNRNFLAAFVANNEQLLITEQRK</sequence>
<protein>
    <submittedName>
        <fullName evidence="1">(Mediterranean fruit fly) hypothetical protein</fullName>
    </submittedName>
</protein>
<accession>A0A811UT51</accession>
<keyword evidence="2" id="KW-1185">Reference proteome</keyword>
<name>A0A811UT51_CERCA</name>
<feature type="non-terminal residue" evidence="1">
    <location>
        <position position="64"/>
    </location>
</feature>
<dbReference type="Proteomes" id="UP000606786">
    <property type="component" value="Unassembled WGS sequence"/>
</dbReference>
<evidence type="ECO:0000313" key="2">
    <source>
        <dbReference type="Proteomes" id="UP000606786"/>
    </source>
</evidence>
<organism evidence="1 2">
    <name type="scientific">Ceratitis capitata</name>
    <name type="common">Mediterranean fruit fly</name>
    <name type="synonym">Tephritis capitata</name>
    <dbReference type="NCBI Taxonomy" id="7213"/>
    <lineage>
        <taxon>Eukaryota</taxon>
        <taxon>Metazoa</taxon>
        <taxon>Ecdysozoa</taxon>
        <taxon>Arthropoda</taxon>
        <taxon>Hexapoda</taxon>
        <taxon>Insecta</taxon>
        <taxon>Pterygota</taxon>
        <taxon>Neoptera</taxon>
        <taxon>Endopterygota</taxon>
        <taxon>Diptera</taxon>
        <taxon>Brachycera</taxon>
        <taxon>Muscomorpha</taxon>
        <taxon>Tephritoidea</taxon>
        <taxon>Tephritidae</taxon>
        <taxon>Ceratitis</taxon>
        <taxon>Ceratitis</taxon>
    </lineage>
</organism>
<proteinExistence type="predicted"/>
<gene>
    <name evidence="1" type="ORF">CCAP1982_LOCUS10638</name>
</gene>
<dbReference type="EMBL" id="CAJHJT010000023">
    <property type="protein sequence ID" value="CAD7002150.1"/>
    <property type="molecule type" value="Genomic_DNA"/>
</dbReference>
<reference evidence="1" key="1">
    <citation type="submission" date="2020-11" db="EMBL/GenBank/DDBJ databases">
        <authorList>
            <person name="Whitehead M."/>
        </authorList>
    </citation>
    <scope>NUCLEOTIDE SEQUENCE</scope>
    <source>
        <strain evidence="1">EGII</strain>
    </source>
</reference>
<evidence type="ECO:0000313" key="1">
    <source>
        <dbReference type="EMBL" id="CAD7002150.1"/>
    </source>
</evidence>